<dbReference type="AlphaFoldDB" id="A0A8X7CML4"/>
<protein>
    <submittedName>
        <fullName evidence="1">Uncharacterized protein</fullName>
    </submittedName>
</protein>
<gene>
    <name evidence="1" type="ORF">TNIN_265411</name>
</gene>
<name>A0A8X7CML4_9ARAC</name>
<evidence type="ECO:0000313" key="2">
    <source>
        <dbReference type="Proteomes" id="UP000886998"/>
    </source>
</evidence>
<sequence>MESSAVISQYKRTFRWGTISESRYREEFAHFTSGDTSLEYKPGRGRLVGGDKSLTAGRMLTDVFNVEHSAIVLCLEKLGKV</sequence>
<reference evidence="1" key="1">
    <citation type="submission" date="2020-08" db="EMBL/GenBank/DDBJ databases">
        <title>Multicomponent nature underlies the extraordinary mechanical properties of spider dragline silk.</title>
        <authorList>
            <person name="Kono N."/>
            <person name="Nakamura H."/>
            <person name="Mori M."/>
            <person name="Yoshida Y."/>
            <person name="Ohtoshi R."/>
            <person name="Malay A.D."/>
            <person name="Moran D.A.P."/>
            <person name="Tomita M."/>
            <person name="Numata K."/>
            <person name="Arakawa K."/>
        </authorList>
    </citation>
    <scope>NUCLEOTIDE SEQUENCE</scope>
</reference>
<dbReference type="Proteomes" id="UP000886998">
    <property type="component" value="Unassembled WGS sequence"/>
</dbReference>
<comment type="caution">
    <text evidence="1">The sequence shown here is derived from an EMBL/GenBank/DDBJ whole genome shotgun (WGS) entry which is preliminary data.</text>
</comment>
<keyword evidence="2" id="KW-1185">Reference proteome</keyword>
<organism evidence="1 2">
    <name type="scientific">Trichonephila inaurata madagascariensis</name>
    <dbReference type="NCBI Taxonomy" id="2747483"/>
    <lineage>
        <taxon>Eukaryota</taxon>
        <taxon>Metazoa</taxon>
        <taxon>Ecdysozoa</taxon>
        <taxon>Arthropoda</taxon>
        <taxon>Chelicerata</taxon>
        <taxon>Arachnida</taxon>
        <taxon>Araneae</taxon>
        <taxon>Araneomorphae</taxon>
        <taxon>Entelegynae</taxon>
        <taxon>Araneoidea</taxon>
        <taxon>Nephilidae</taxon>
        <taxon>Trichonephila</taxon>
        <taxon>Trichonephila inaurata</taxon>
    </lineage>
</organism>
<proteinExistence type="predicted"/>
<dbReference type="EMBL" id="BMAV01023037">
    <property type="protein sequence ID" value="GFY78499.1"/>
    <property type="molecule type" value="Genomic_DNA"/>
</dbReference>
<accession>A0A8X7CML4</accession>
<evidence type="ECO:0000313" key="1">
    <source>
        <dbReference type="EMBL" id="GFY78499.1"/>
    </source>
</evidence>